<evidence type="ECO:0000313" key="3">
    <source>
        <dbReference type="EMBL" id="GIE08285.1"/>
    </source>
</evidence>
<feature type="transmembrane region" description="Helical" evidence="2">
    <location>
        <begin position="9"/>
        <end position="27"/>
    </location>
</feature>
<protein>
    <submittedName>
        <fullName evidence="3">Uncharacterized protein</fullName>
    </submittedName>
</protein>
<name>A0A919ITL5_9ACTN</name>
<dbReference type="RefSeq" id="WP_203814914.1">
    <property type="nucleotide sequence ID" value="NZ_BAAABP010000014.1"/>
</dbReference>
<comment type="caution">
    <text evidence="3">The sequence shown here is derived from an EMBL/GenBank/DDBJ whole genome shotgun (WGS) entry which is preliminary data.</text>
</comment>
<organism evidence="3 4">
    <name type="scientific">Paractinoplanes ferrugineus</name>
    <dbReference type="NCBI Taxonomy" id="113564"/>
    <lineage>
        <taxon>Bacteria</taxon>
        <taxon>Bacillati</taxon>
        <taxon>Actinomycetota</taxon>
        <taxon>Actinomycetes</taxon>
        <taxon>Micromonosporales</taxon>
        <taxon>Micromonosporaceae</taxon>
        <taxon>Paractinoplanes</taxon>
    </lineage>
</organism>
<reference evidence="3" key="1">
    <citation type="submission" date="2021-01" db="EMBL/GenBank/DDBJ databases">
        <title>Whole genome shotgun sequence of Actinoplanes ferrugineus NBRC 15555.</title>
        <authorList>
            <person name="Komaki H."/>
            <person name="Tamura T."/>
        </authorList>
    </citation>
    <scope>NUCLEOTIDE SEQUENCE</scope>
    <source>
        <strain evidence="3">NBRC 15555</strain>
    </source>
</reference>
<evidence type="ECO:0000256" key="1">
    <source>
        <dbReference type="SAM" id="MobiDB-lite"/>
    </source>
</evidence>
<dbReference type="EMBL" id="BOMM01000001">
    <property type="protein sequence ID" value="GIE08285.1"/>
    <property type="molecule type" value="Genomic_DNA"/>
</dbReference>
<feature type="region of interest" description="Disordered" evidence="1">
    <location>
        <begin position="100"/>
        <end position="121"/>
    </location>
</feature>
<dbReference type="AlphaFoldDB" id="A0A919ITL5"/>
<dbReference type="Pfam" id="PF19487">
    <property type="entry name" value="DUF6023"/>
    <property type="match status" value="1"/>
</dbReference>
<keyword evidence="2" id="KW-0812">Transmembrane</keyword>
<sequence>MTGERARGVVLYLSAAVLLAGGALWWFRTAPNDEIDPRIEQWSQAALRLLPDTDEQETAATLPLGAGVDREVEANLENGSYLVRILCVGGPDSQVRVRLGQEGSDSGRGLSCDRTTEPDSFTVGTAGQLRMTLTVGPAGPVVLRYALQRQNTP</sequence>
<dbReference type="Proteomes" id="UP000598174">
    <property type="component" value="Unassembled WGS sequence"/>
</dbReference>
<keyword evidence="2" id="KW-0472">Membrane</keyword>
<evidence type="ECO:0000313" key="4">
    <source>
        <dbReference type="Proteomes" id="UP000598174"/>
    </source>
</evidence>
<evidence type="ECO:0000256" key="2">
    <source>
        <dbReference type="SAM" id="Phobius"/>
    </source>
</evidence>
<keyword evidence="2" id="KW-1133">Transmembrane helix</keyword>
<proteinExistence type="predicted"/>
<dbReference type="InterPro" id="IPR046065">
    <property type="entry name" value="DUF6023"/>
</dbReference>
<keyword evidence="4" id="KW-1185">Reference proteome</keyword>
<gene>
    <name evidence="3" type="ORF">Afe05nite_01250</name>
</gene>
<accession>A0A919ITL5</accession>